<dbReference type="NCBIfam" id="TIGR00654">
    <property type="entry name" value="PhzF_family"/>
    <property type="match status" value="1"/>
</dbReference>
<dbReference type="Proteomes" id="UP000604475">
    <property type="component" value="Unassembled WGS sequence"/>
</dbReference>
<accession>A0A937RB66</accession>
<comment type="caution">
    <text evidence="1">The sequence shown here is derived from an EMBL/GenBank/DDBJ whole genome shotgun (WGS) entry which is preliminary data.</text>
</comment>
<dbReference type="RefSeq" id="WP_202999186.1">
    <property type="nucleotide sequence ID" value="NZ_JADWYU010000196.1"/>
</dbReference>
<evidence type="ECO:0000313" key="2">
    <source>
        <dbReference type="Proteomes" id="UP000604475"/>
    </source>
</evidence>
<reference evidence="1" key="1">
    <citation type="submission" date="2020-12" db="EMBL/GenBank/DDBJ databases">
        <title>Genomic characterization of non-nitrogen-fixing Frankia strains.</title>
        <authorList>
            <person name="Carlos-Shanley C."/>
            <person name="Guerra T."/>
            <person name="Hahn D."/>
        </authorList>
    </citation>
    <scope>NUCLEOTIDE SEQUENCE</scope>
    <source>
        <strain evidence="1">CN6</strain>
    </source>
</reference>
<sequence length="292" mass="29540">MEGFPVKVITVAACLRRGGGGSPTAVVLDGHGLGDAELARIPAQAGTSHVAVVDPRPRPGGHHAVRFFTATGELPACGHGTVAAITVLALQDPGKDFSGLLRVAGRDFEAAGRITTGSAGDVVEARFDQGLVAHRAATALERDAFLAALGLDPGALGADDDICVASPGRERVLVPVLDRAILAGLRPDLERLAAESHRHGQLGCFVYVPPTPTAPAAGRMFAPAIGVPEDVANANSAGCLAAHLLLTGRAPAVAVDQGDALGHPSTVHATATRTPAGVTTTVGGSARVLRHL</sequence>
<protein>
    <submittedName>
        <fullName evidence="1">PhzF family phenazine biosynthesis protein</fullName>
    </submittedName>
</protein>
<dbReference type="PIRSF" id="PIRSF016184">
    <property type="entry name" value="PhzC_PhzF"/>
    <property type="match status" value="1"/>
</dbReference>
<dbReference type="InterPro" id="IPR003719">
    <property type="entry name" value="Phenazine_PhzF-like"/>
</dbReference>
<dbReference type="Pfam" id="PF02567">
    <property type="entry name" value="PhzC-PhzF"/>
    <property type="match status" value="1"/>
</dbReference>
<evidence type="ECO:0000313" key="1">
    <source>
        <dbReference type="EMBL" id="MBL7628836.1"/>
    </source>
</evidence>
<dbReference type="AlphaFoldDB" id="A0A937RB66"/>
<proteinExistence type="predicted"/>
<dbReference type="GO" id="GO:0003824">
    <property type="term" value="F:catalytic activity"/>
    <property type="evidence" value="ECO:0007669"/>
    <property type="project" value="InterPro"/>
</dbReference>
<gene>
    <name evidence="1" type="ORF">I7412_17065</name>
</gene>
<dbReference type="Gene3D" id="3.10.310.10">
    <property type="entry name" value="Diaminopimelate Epimerase, Chain A, domain 1"/>
    <property type="match status" value="2"/>
</dbReference>
<dbReference type="EMBL" id="JAEACQ010000196">
    <property type="protein sequence ID" value="MBL7628836.1"/>
    <property type="molecule type" value="Genomic_DNA"/>
</dbReference>
<keyword evidence="2" id="KW-1185">Reference proteome</keyword>
<organism evidence="1 2">
    <name type="scientific">Frankia nepalensis</name>
    <dbReference type="NCBI Taxonomy" id="1836974"/>
    <lineage>
        <taxon>Bacteria</taxon>
        <taxon>Bacillati</taxon>
        <taxon>Actinomycetota</taxon>
        <taxon>Actinomycetes</taxon>
        <taxon>Frankiales</taxon>
        <taxon>Frankiaceae</taxon>
        <taxon>Frankia</taxon>
    </lineage>
</organism>
<dbReference type="SUPFAM" id="SSF54506">
    <property type="entry name" value="Diaminopimelate epimerase-like"/>
    <property type="match status" value="1"/>
</dbReference>
<name>A0A937RB66_9ACTN</name>